<evidence type="ECO:0000313" key="1">
    <source>
        <dbReference type="EMBL" id="KRM22411.1"/>
    </source>
</evidence>
<dbReference type="AlphaFoldDB" id="A0AA89I0L1"/>
<comment type="caution">
    <text evidence="1">The sequence shown here is derived from an EMBL/GenBank/DDBJ whole genome shotgun (WGS) entry which is preliminary data.</text>
</comment>
<accession>A0AA89I0L1</accession>
<dbReference type="Proteomes" id="UP000050823">
    <property type="component" value="Unassembled WGS sequence"/>
</dbReference>
<dbReference type="EMBL" id="AYZB01000035">
    <property type="protein sequence ID" value="KRM22411.1"/>
    <property type="molecule type" value="Genomic_DNA"/>
</dbReference>
<name>A0AA89I0L1_9LACO</name>
<evidence type="ECO:0000313" key="2">
    <source>
        <dbReference type="Proteomes" id="UP000050823"/>
    </source>
</evidence>
<protein>
    <submittedName>
        <fullName evidence="1">Uncharacterized protein</fullName>
    </submittedName>
</protein>
<proteinExistence type="predicted"/>
<sequence length="59" mass="6611">MNGRMDTINRLHPQRHTISLSGFANEYPIVLSECLSFSVTSVLFDDTKYSGMDETSQGL</sequence>
<organism evidence="1 2">
    <name type="scientific">Latilactobacillus graminis DSM 20719</name>
    <dbReference type="NCBI Taxonomy" id="1423752"/>
    <lineage>
        <taxon>Bacteria</taxon>
        <taxon>Bacillati</taxon>
        <taxon>Bacillota</taxon>
        <taxon>Bacilli</taxon>
        <taxon>Lactobacillales</taxon>
        <taxon>Lactobacillaceae</taxon>
        <taxon>Latilactobacillus</taxon>
    </lineage>
</organism>
<reference evidence="1 2" key="1">
    <citation type="journal article" date="2015" name="Genome Announc.">
        <title>Expanding the biotechnology potential of lactobacilli through comparative genomics of 213 strains and associated genera.</title>
        <authorList>
            <person name="Sun Z."/>
            <person name="Harris H.M."/>
            <person name="McCann A."/>
            <person name="Guo C."/>
            <person name="Argimon S."/>
            <person name="Zhang W."/>
            <person name="Yang X."/>
            <person name="Jeffery I.B."/>
            <person name="Cooney J.C."/>
            <person name="Kagawa T.F."/>
            <person name="Liu W."/>
            <person name="Song Y."/>
            <person name="Salvetti E."/>
            <person name="Wrobel A."/>
            <person name="Rasinkangas P."/>
            <person name="Parkhill J."/>
            <person name="Rea M.C."/>
            <person name="O'Sullivan O."/>
            <person name="Ritari J."/>
            <person name="Douillard F.P."/>
            <person name="Paul Ross R."/>
            <person name="Yang R."/>
            <person name="Briner A.E."/>
            <person name="Felis G.E."/>
            <person name="de Vos W.M."/>
            <person name="Barrangou R."/>
            <person name="Klaenhammer T.R."/>
            <person name="Caufield P.W."/>
            <person name="Cui Y."/>
            <person name="Zhang H."/>
            <person name="O'Toole P.W."/>
        </authorList>
    </citation>
    <scope>NUCLEOTIDE SEQUENCE [LARGE SCALE GENOMIC DNA]</scope>
    <source>
        <strain evidence="1 2">DSM 20719</strain>
    </source>
</reference>
<gene>
    <name evidence="1" type="ORF">FC90_GL001014</name>
</gene>